<evidence type="ECO:0000256" key="1">
    <source>
        <dbReference type="ARBA" id="ARBA00004651"/>
    </source>
</evidence>
<evidence type="ECO:0000313" key="12">
    <source>
        <dbReference type="Proteomes" id="UP000178098"/>
    </source>
</evidence>
<dbReference type="PANTHER" id="PTHR30081:SF8">
    <property type="entry name" value="PROTEIN TRANSLOCASE SUBUNIT SECF"/>
    <property type="match status" value="1"/>
</dbReference>
<dbReference type="InterPro" id="IPR022645">
    <property type="entry name" value="SecD/SecF_bac"/>
</dbReference>
<evidence type="ECO:0000256" key="7">
    <source>
        <dbReference type="ARBA" id="ARBA00023010"/>
    </source>
</evidence>
<comment type="similarity">
    <text evidence="9">Belongs to the SecD/SecF family. SecF subfamily.</text>
</comment>
<dbReference type="SUPFAM" id="SSF82866">
    <property type="entry name" value="Multidrug efflux transporter AcrB transmembrane domain"/>
    <property type="match status" value="1"/>
</dbReference>
<evidence type="ECO:0000256" key="6">
    <source>
        <dbReference type="ARBA" id="ARBA00022989"/>
    </source>
</evidence>
<evidence type="ECO:0000256" key="3">
    <source>
        <dbReference type="ARBA" id="ARBA00022475"/>
    </source>
</evidence>
<dbReference type="PANTHER" id="PTHR30081">
    <property type="entry name" value="PROTEIN-EXPORT MEMBRANE PROTEIN SEC"/>
    <property type="match status" value="1"/>
</dbReference>
<evidence type="ECO:0000256" key="5">
    <source>
        <dbReference type="ARBA" id="ARBA00022927"/>
    </source>
</evidence>
<dbReference type="GO" id="GO:0043952">
    <property type="term" value="P:protein transport by the Sec complex"/>
    <property type="evidence" value="ECO:0007669"/>
    <property type="project" value="UniProtKB-UniRule"/>
</dbReference>
<dbReference type="Pfam" id="PF07549">
    <property type="entry name" value="Sec_GG"/>
    <property type="match status" value="1"/>
</dbReference>
<evidence type="ECO:0000259" key="10">
    <source>
        <dbReference type="Pfam" id="PF02355"/>
    </source>
</evidence>
<reference evidence="11 12" key="1">
    <citation type="journal article" date="2016" name="Nat. Commun.">
        <title>Thousands of microbial genomes shed light on interconnected biogeochemical processes in an aquifer system.</title>
        <authorList>
            <person name="Anantharaman K."/>
            <person name="Brown C.T."/>
            <person name="Hug L.A."/>
            <person name="Sharon I."/>
            <person name="Castelle C.J."/>
            <person name="Probst A.J."/>
            <person name="Thomas B.C."/>
            <person name="Singh A."/>
            <person name="Wilkins M.J."/>
            <person name="Karaoz U."/>
            <person name="Brodie E.L."/>
            <person name="Williams K.H."/>
            <person name="Hubbard S.S."/>
            <person name="Banfield J.F."/>
        </authorList>
    </citation>
    <scope>NUCLEOTIDE SEQUENCE [LARGE SCALE GENOMIC DNA]</scope>
</reference>
<evidence type="ECO:0000256" key="9">
    <source>
        <dbReference type="HAMAP-Rule" id="MF_01464"/>
    </source>
</evidence>
<dbReference type="InterPro" id="IPR048634">
    <property type="entry name" value="SecD_SecF_C"/>
</dbReference>
<evidence type="ECO:0000256" key="2">
    <source>
        <dbReference type="ARBA" id="ARBA00022448"/>
    </source>
</evidence>
<dbReference type="Proteomes" id="UP000178098">
    <property type="component" value="Unassembled WGS sequence"/>
</dbReference>
<dbReference type="GO" id="GO:0015450">
    <property type="term" value="F:protein-transporting ATPase activity"/>
    <property type="evidence" value="ECO:0007669"/>
    <property type="project" value="InterPro"/>
</dbReference>
<keyword evidence="6 9" id="KW-1133">Transmembrane helix</keyword>
<comment type="function">
    <text evidence="9">Part of the Sec protein translocase complex. Interacts with the SecYEG preprotein conducting channel. SecDF uses the proton motive force (PMF) to complete protein translocation after the ATP-dependent function of SecA.</text>
</comment>
<name>A0A1F7HHV1_9BACT</name>
<keyword evidence="2 9" id="KW-0813">Transport</keyword>
<organism evidence="11 12">
    <name type="scientific">Candidatus Roizmanbacteria bacterium RIFCSPHIGHO2_02_FULL_43_11</name>
    <dbReference type="NCBI Taxonomy" id="1802043"/>
    <lineage>
        <taxon>Bacteria</taxon>
        <taxon>Candidatus Roizmaniibacteriota</taxon>
    </lineage>
</organism>
<dbReference type="GO" id="GO:0006605">
    <property type="term" value="P:protein targeting"/>
    <property type="evidence" value="ECO:0007669"/>
    <property type="project" value="UniProtKB-UniRule"/>
</dbReference>
<feature type="domain" description="Protein export membrane protein SecD/SecF C-terminal" evidence="10">
    <location>
        <begin position="98"/>
        <end position="277"/>
    </location>
</feature>
<evidence type="ECO:0000313" key="11">
    <source>
        <dbReference type="EMBL" id="OGK30342.1"/>
    </source>
</evidence>
<feature type="transmembrane region" description="Helical" evidence="9">
    <location>
        <begin position="225"/>
        <end position="242"/>
    </location>
</feature>
<dbReference type="GO" id="GO:0065002">
    <property type="term" value="P:intracellular protein transmembrane transport"/>
    <property type="evidence" value="ECO:0007669"/>
    <property type="project" value="UniProtKB-UniRule"/>
</dbReference>
<keyword evidence="4 9" id="KW-0812">Transmembrane</keyword>
<dbReference type="PRINTS" id="PR01755">
    <property type="entry name" value="SECFTRNLCASE"/>
</dbReference>
<dbReference type="GO" id="GO:0005886">
    <property type="term" value="C:plasma membrane"/>
    <property type="evidence" value="ECO:0007669"/>
    <property type="project" value="UniProtKB-SubCell"/>
</dbReference>
<dbReference type="Gene3D" id="1.20.1640.10">
    <property type="entry name" value="Multidrug efflux transporter AcrB transmembrane domain"/>
    <property type="match status" value="1"/>
</dbReference>
<gene>
    <name evidence="9" type="primary">secF</name>
    <name evidence="11" type="ORF">A3D08_03730</name>
</gene>
<evidence type="ECO:0000256" key="8">
    <source>
        <dbReference type="ARBA" id="ARBA00023136"/>
    </source>
</evidence>
<proteinExistence type="inferred from homology"/>
<dbReference type="Pfam" id="PF02355">
    <property type="entry name" value="SecD_SecF_C"/>
    <property type="match status" value="1"/>
</dbReference>
<feature type="transmembrane region" description="Helical" evidence="9">
    <location>
        <begin position="145"/>
        <end position="168"/>
    </location>
</feature>
<accession>A0A1F7HHV1</accession>
<dbReference type="HAMAP" id="MF_01464_B">
    <property type="entry name" value="SecF_B"/>
    <property type="match status" value="1"/>
</dbReference>
<keyword evidence="8 9" id="KW-0472">Membrane</keyword>
<protein>
    <recommendedName>
        <fullName evidence="9">Protein-export membrane protein SecF</fullName>
    </recommendedName>
</protein>
<feature type="transmembrane region" description="Helical" evidence="9">
    <location>
        <begin position="174"/>
        <end position="195"/>
    </location>
</feature>
<comment type="caution">
    <text evidence="11">The sequence shown here is derived from an EMBL/GenBank/DDBJ whole genome shotgun (WGS) entry which is preliminary data.</text>
</comment>
<keyword evidence="3 9" id="KW-1003">Cell membrane</keyword>
<keyword evidence="5 9" id="KW-0653">Protein transport</keyword>
<sequence length="280" mass="31159">MINFIKYSRLYALISIVTILLGFFAMMRFGLKLSIDFTGGSVVSYTFRKPQAEDAIRQVFKKEKVDIIEMSRKKDTEALVRTKPMNEKQEVDIRASLSATLKRFDSVGPSLGQETVRKTAIASLAGIIGILLYVSFTFKRFNYGIAAIVALLHDICVLIGTYAILGMLGAEFDALFITALLTTMSFSVHDTIVVFDKIREYRKTSGLSITDIANRSLTETIVRSLNNSLTIVLMLVPLTFIGGESLRFFAAALLIGTITGTYSSPFIATPLLVFFEKRRK</sequence>
<dbReference type="InterPro" id="IPR005665">
    <property type="entry name" value="SecF_bac"/>
</dbReference>
<feature type="transmembrane region" description="Helical" evidence="9">
    <location>
        <begin position="248"/>
        <end position="275"/>
    </location>
</feature>
<dbReference type="EMBL" id="MFZT01000029">
    <property type="protein sequence ID" value="OGK30342.1"/>
    <property type="molecule type" value="Genomic_DNA"/>
</dbReference>
<feature type="transmembrane region" description="Helical" evidence="9">
    <location>
        <begin position="120"/>
        <end position="138"/>
    </location>
</feature>
<keyword evidence="7 9" id="KW-0811">Translocation</keyword>
<evidence type="ECO:0000256" key="4">
    <source>
        <dbReference type="ARBA" id="ARBA00022692"/>
    </source>
</evidence>
<comment type="subunit">
    <text evidence="9">Forms a complex with SecD. Part of the essential Sec protein translocation apparatus which comprises SecA, SecYEG and auxiliary proteins SecDF. Other proteins may also be involved.</text>
</comment>
<dbReference type="InterPro" id="IPR022813">
    <property type="entry name" value="SecD/SecF_arch_bac"/>
</dbReference>
<feature type="transmembrane region" description="Helical" evidence="9">
    <location>
        <begin position="12"/>
        <end position="31"/>
    </location>
</feature>
<dbReference type="NCBIfam" id="TIGR00966">
    <property type="entry name" value="transloc_SecF"/>
    <property type="match status" value="1"/>
</dbReference>
<comment type="subcellular location">
    <subcellularLocation>
        <location evidence="1 9">Cell membrane</location>
        <topology evidence="1 9">Multi-pass membrane protein</topology>
    </subcellularLocation>
</comment>
<dbReference type="InterPro" id="IPR022646">
    <property type="entry name" value="SecD/SecF_CS"/>
</dbReference>
<dbReference type="AlphaFoldDB" id="A0A1F7HHV1"/>